<accession>A0A267EU98</accession>
<dbReference type="AlphaFoldDB" id="A0A267EU98"/>
<feature type="region of interest" description="Disordered" evidence="1">
    <location>
        <begin position="1"/>
        <end position="20"/>
    </location>
</feature>
<evidence type="ECO:0000256" key="1">
    <source>
        <dbReference type="SAM" id="MobiDB-lite"/>
    </source>
</evidence>
<proteinExistence type="predicted"/>
<gene>
    <name evidence="2" type="ORF">BOX15_Mlig019778g1</name>
</gene>
<keyword evidence="3" id="KW-1185">Reference proteome</keyword>
<evidence type="ECO:0000313" key="3">
    <source>
        <dbReference type="Proteomes" id="UP000215902"/>
    </source>
</evidence>
<dbReference type="Proteomes" id="UP000215902">
    <property type="component" value="Unassembled WGS sequence"/>
</dbReference>
<sequence length="543" mass="62360">MQSHTMLATHSHAPTQRVSSVSTELNFESSIYVPSDSSPLDKIKIDPHKYLIFNYSKESEEWVSFVTLWNNDLDNSYKFTIDYNKKNDKECFIIRPRKTGHLVKQTGFGRKVVLKVTYDPRNDEPSIRHSKEKLGSDKRAEEKMQTFSVDRLEPINDTRRYFKLEISRLIARTGESEKYEPFRCQYLLPIFFHPQHTNTEVFVYPAKSITFNRNQGNQYSYWKNNFFIINNASQSVYFRILATKLPNNCDMVVFPTAGVVQHSFSDYTQQKKPHHKGASHLESDQDLSGKHYTVVSILLLDPEKAYLTHAAQKPIATIVMLYSYQKHIETDNLEELLQWASGKETIEIFVRDMSHNVAAKNNVIRDKRILELAQQNSMDQIYRLDNMTYQNVARQTRNALQSQFQKTGRGAAGSQGQNYGSYGSSGSPSHFIVGGNAKELISSSSLDHRIEEEDEYVSSARDDAILSPANDSESGQFDGLSFDSAMSRRRQKGLEDAVRKVRNIAREQRITVTYGVSDSDIRRLIDRLQTRGVDAVHTDEDRN</sequence>
<dbReference type="EMBL" id="NIVC01001685">
    <property type="protein sequence ID" value="PAA65078.1"/>
    <property type="molecule type" value="Genomic_DNA"/>
</dbReference>
<organism evidence="2 3">
    <name type="scientific">Macrostomum lignano</name>
    <dbReference type="NCBI Taxonomy" id="282301"/>
    <lineage>
        <taxon>Eukaryota</taxon>
        <taxon>Metazoa</taxon>
        <taxon>Spiralia</taxon>
        <taxon>Lophotrochozoa</taxon>
        <taxon>Platyhelminthes</taxon>
        <taxon>Rhabditophora</taxon>
        <taxon>Macrostomorpha</taxon>
        <taxon>Macrostomida</taxon>
        <taxon>Macrostomidae</taxon>
        <taxon>Macrostomum</taxon>
    </lineage>
</organism>
<protein>
    <submittedName>
        <fullName evidence="2">Uncharacterized protein</fullName>
    </submittedName>
</protein>
<comment type="caution">
    <text evidence="2">The sequence shown here is derived from an EMBL/GenBank/DDBJ whole genome shotgun (WGS) entry which is preliminary data.</text>
</comment>
<name>A0A267EU98_9PLAT</name>
<evidence type="ECO:0000313" key="2">
    <source>
        <dbReference type="EMBL" id="PAA65078.1"/>
    </source>
</evidence>
<reference evidence="2 3" key="1">
    <citation type="submission" date="2017-06" db="EMBL/GenBank/DDBJ databases">
        <title>A platform for efficient transgenesis in Macrostomum lignano, a flatworm model organism for stem cell research.</title>
        <authorList>
            <person name="Berezikov E."/>
        </authorList>
    </citation>
    <scope>NUCLEOTIDE SEQUENCE [LARGE SCALE GENOMIC DNA]</scope>
    <source>
        <strain evidence="2">DV1</strain>
        <tissue evidence="2">Whole organism</tissue>
    </source>
</reference>